<proteinExistence type="predicted"/>
<evidence type="ECO:0000313" key="3">
    <source>
        <dbReference type="Proteomes" id="UP000032180"/>
    </source>
</evidence>
<name>A0A0D9X6D9_9ORYZ</name>
<organism evidence="2 3">
    <name type="scientific">Leersia perrieri</name>
    <dbReference type="NCBI Taxonomy" id="77586"/>
    <lineage>
        <taxon>Eukaryota</taxon>
        <taxon>Viridiplantae</taxon>
        <taxon>Streptophyta</taxon>
        <taxon>Embryophyta</taxon>
        <taxon>Tracheophyta</taxon>
        <taxon>Spermatophyta</taxon>
        <taxon>Magnoliopsida</taxon>
        <taxon>Liliopsida</taxon>
        <taxon>Poales</taxon>
        <taxon>Poaceae</taxon>
        <taxon>BOP clade</taxon>
        <taxon>Oryzoideae</taxon>
        <taxon>Oryzeae</taxon>
        <taxon>Oryzinae</taxon>
        <taxon>Leersia</taxon>
    </lineage>
</organism>
<dbReference type="HOGENOM" id="CLU_105199_0_0_1"/>
<keyword evidence="3" id="KW-1185">Reference proteome</keyword>
<dbReference type="Gramene" id="LPERR08G08280.1">
    <property type="protein sequence ID" value="LPERR08G08280.1"/>
    <property type="gene ID" value="LPERR08G08280"/>
</dbReference>
<reference evidence="2 3" key="1">
    <citation type="submission" date="2012-08" db="EMBL/GenBank/DDBJ databases">
        <title>Oryza genome evolution.</title>
        <authorList>
            <person name="Wing R.A."/>
        </authorList>
    </citation>
    <scope>NUCLEOTIDE SEQUENCE</scope>
</reference>
<protein>
    <submittedName>
        <fullName evidence="2">Uncharacterized protein</fullName>
    </submittedName>
</protein>
<evidence type="ECO:0000256" key="1">
    <source>
        <dbReference type="SAM" id="MobiDB-lite"/>
    </source>
</evidence>
<dbReference type="EnsemblPlants" id="LPERR08G08280.1">
    <property type="protein sequence ID" value="LPERR08G08280.1"/>
    <property type="gene ID" value="LPERR08G08280"/>
</dbReference>
<reference evidence="2" key="3">
    <citation type="submission" date="2015-04" db="UniProtKB">
        <authorList>
            <consortium name="EnsemblPlants"/>
        </authorList>
    </citation>
    <scope>IDENTIFICATION</scope>
</reference>
<sequence length="139" mass="14477">MAASVARLREAAREVGVECPIRSCGCSTLGGIGDPGGRVGEGDCGGEVDKVSKDSSYDLARQVASLILAGYQARDLGFNPYVSTDNFPEGTEEDARHRVADVVEAIMVGFDGTPPAFSLADHDDDVDDAKVSSDDPPAT</sequence>
<feature type="region of interest" description="Disordered" evidence="1">
    <location>
        <begin position="117"/>
        <end position="139"/>
    </location>
</feature>
<dbReference type="Proteomes" id="UP000032180">
    <property type="component" value="Chromosome 8"/>
</dbReference>
<reference evidence="3" key="2">
    <citation type="submission" date="2013-12" db="EMBL/GenBank/DDBJ databases">
        <authorList>
            <person name="Yu Y."/>
            <person name="Lee S."/>
            <person name="de Baynast K."/>
            <person name="Wissotski M."/>
            <person name="Liu L."/>
            <person name="Talag J."/>
            <person name="Goicoechea J."/>
            <person name="Angelova A."/>
            <person name="Jetty R."/>
            <person name="Kudrna D."/>
            <person name="Golser W."/>
            <person name="Rivera L."/>
            <person name="Zhang J."/>
            <person name="Wing R."/>
        </authorList>
    </citation>
    <scope>NUCLEOTIDE SEQUENCE</scope>
</reference>
<dbReference type="AlphaFoldDB" id="A0A0D9X6D9"/>
<accession>A0A0D9X6D9</accession>
<evidence type="ECO:0000313" key="2">
    <source>
        <dbReference type="EnsemblPlants" id="LPERR08G08280.1"/>
    </source>
</evidence>